<dbReference type="Proteomes" id="UP000594014">
    <property type="component" value="Chromosome"/>
</dbReference>
<sequence length="392" mass="45346">MKKKADQKWLEVLDFLQYELPKRHKNLYFQMNESNYLKKIQSLRNELNRLEPPMITAEIAKIVASIGDAHTSIDIPVYYLCPLEFYWFSDGICVINTAKTDEILRYKRITHIDGVEIETVIAIMSTMISHENHSYRKAMLPKYLPAIEYLYGLKLARSVNGFTLTYENESGEGGDWFVPSCPLSQYQSQLNENRAAFPADKLPLFRKNPDRYYWMEFLKKSRTLYFKYNICKEMSEESVQSFGERLLDAVRENKLEKLVIDMRNNTGGNSTLLDPFIDALSKCDQINQQGRLFVIIGRDTFSSALLNVFSLKNKTNALLVGEPTGGKPNCYGEVLRVKLEQSGLRISYSTKYYHLIEDDHMLSLNPDVQREESIQDYIGLSDPCMEYILLSS</sequence>
<organism evidence="1 2">
    <name type="scientific">Anoxybacterium hadale</name>
    <dbReference type="NCBI Taxonomy" id="3408580"/>
    <lineage>
        <taxon>Bacteria</taxon>
        <taxon>Bacillati</taxon>
        <taxon>Bacillota</taxon>
        <taxon>Clostridia</taxon>
        <taxon>Peptostreptococcales</taxon>
        <taxon>Anaerovoracaceae</taxon>
        <taxon>Anoxybacterium</taxon>
    </lineage>
</organism>
<gene>
    <name evidence="1" type="ORF">FRZ06_00065</name>
</gene>
<keyword evidence="2" id="KW-1185">Reference proteome</keyword>
<reference evidence="1" key="1">
    <citation type="submission" date="2019-08" db="EMBL/GenBank/DDBJ databases">
        <title>Genome sequence of Clostridiales bacterium MT110.</title>
        <authorList>
            <person name="Cao J."/>
        </authorList>
    </citation>
    <scope>NUCLEOTIDE SEQUENCE</scope>
    <source>
        <strain evidence="1">MT110</strain>
    </source>
</reference>
<dbReference type="EMBL" id="CP042469">
    <property type="protein sequence ID" value="QOX61864.1"/>
    <property type="molecule type" value="Genomic_DNA"/>
</dbReference>
<name>A0ACD1A638_9FIRM</name>
<accession>A0ACD1A638</accession>
<protein>
    <submittedName>
        <fullName evidence="1">Peptidase S41</fullName>
    </submittedName>
</protein>
<evidence type="ECO:0000313" key="1">
    <source>
        <dbReference type="EMBL" id="QOX61864.1"/>
    </source>
</evidence>
<proteinExistence type="predicted"/>
<evidence type="ECO:0000313" key="2">
    <source>
        <dbReference type="Proteomes" id="UP000594014"/>
    </source>
</evidence>